<comment type="caution">
    <text evidence="1">The sequence shown here is derived from an EMBL/GenBank/DDBJ whole genome shotgun (WGS) entry which is preliminary data.</text>
</comment>
<dbReference type="EMBL" id="VSRR010000935">
    <property type="protein sequence ID" value="MPC21017.1"/>
    <property type="molecule type" value="Genomic_DNA"/>
</dbReference>
<proteinExistence type="predicted"/>
<organism evidence="1 2">
    <name type="scientific">Portunus trituberculatus</name>
    <name type="common">Swimming crab</name>
    <name type="synonym">Neptunus trituberculatus</name>
    <dbReference type="NCBI Taxonomy" id="210409"/>
    <lineage>
        <taxon>Eukaryota</taxon>
        <taxon>Metazoa</taxon>
        <taxon>Ecdysozoa</taxon>
        <taxon>Arthropoda</taxon>
        <taxon>Crustacea</taxon>
        <taxon>Multicrustacea</taxon>
        <taxon>Malacostraca</taxon>
        <taxon>Eumalacostraca</taxon>
        <taxon>Eucarida</taxon>
        <taxon>Decapoda</taxon>
        <taxon>Pleocyemata</taxon>
        <taxon>Brachyura</taxon>
        <taxon>Eubrachyura</taxon>
        <taxon>Portunoidea</taxon>
        <taxon>Portunidae</taxon>
        <taxon>Portuninae</taxon>
        <taxon>Portunus</taxon>
    </lineage>
</organism>
<gene>
    <name evidence="1" type="ORF">E2C01_013990</name>
</gene>
<protein>
    <submittedName>
        <fullName evidence="1">Uncharacterized protein</fullName>
    </submittedName>
</protein>
<evidence type="ECO:0000313" key="2">
    <source>
        <dbReference type="Proteomes" id="UP000324222"/>
    </source>
</evidence>
<sequence>MEKLQDLVFLRGTPSLEFCAVVTLNIPHRSTATGHNQRILLTETRHSRRAARFPVSPPIMISAEHEIILAMAAAAEQMV</sequence>
<name>A0A5B7DIJ8_PORTR</name>
<reference evidence="1 2" key="1">
    <citation type="submission" date="2019-05" db="EMBL/GenBank/DDBJ databases">
        <title>Another draft genome of Portunus trituberculatus and its Hox gene families provides insights of decapod evolution.</title>
        <authorList>
            <person name="Jeong J.-H."/>
            <person name="Song I."/>
            <person name="Kim S."/>
            <person name="Choi T."/>
            <person name="Kim D."/>
            <person name="Ryu S."/>
            <person name="Kim W."/>
        </authorList>
    </citation>
    <scope>NUCLEOTIDE SEQUENCE [LARGE SCALE GENOMIC DNA]</scope>
    <source>
        <tissue evidence="1">Muscle</tissue>
    </source>
</reference>
<dbReference type="AlphaFoldDB" id="A0A5B7DIJ8"/>
<evidence type="ECO:0000313" key="1">
    <source>
        <dbReference type="EMBL" id="MPC21017.1"/>
    </source>
</evidence>
<dbReference type="Proteomes" id="UP000324222">
    <property type="component" value="Unassembled WGS sequence"/>
</dbReference>
<accession>A0A5B7DIJ8</accession>
<keyword evidence="2" id="KW-1185">Reference proteome</keyword>